<protein>
    <submittedName>
        <fullName evidence="1">Uncharacterized protein</fullName>
    </submittedName>
</protein>
<accession>A0AA87B9V3</accession>
<dbReference type="Proteomes" id="UP001189624">
    <property type="component" value="Chromosome 10"/>
</dbReference>
<proteinExistence type="predicted"/>
<organism evidence="1 2">
    <name type="scientific">Sphenostylis stenocarpa</name>
    <dbReference type="NCBI Taxonomy" id="92480"/>
    <lineage>
        <taxon>Eukaryota</taxon>
        <taxon>Viridiplantae</taxon>
        <taxon>Streptophyta</taxon>
        <taxon>Embryophyta</taxon>
        <taxon>Tracheophyta</taxon>
        <taxon>Spermatophyta</taxon>
        <taxon>Magnoliopsida</taxon>
        <taxon>eudicotyledons</taxon>
        <taxon>Gunneridae</taxon>
        <taxon>Pentapetalae</taxon>
        <taxon>rosids</taxon>
        <taxon>fabids</taxon>
        <taxon>Fabales</taxon>
        <taxon>Fabaceae</taxon>
        <taxon>Papilionoideae</taxon>
        <taxon>50 kb inversion clade</taxon>
        <taxon>NPAAA clade</taxon>
        <taxon>indigoferoid/millettioid clade</taxon>
        <taxon>Phaseoleae</taxon>
        <taxon>Sphenostylis</taxon>
    </lineage>
</organism>
<evidence type="ECO:0000313" key="2">
    <source>
        <dbReference type="Proteomes" id="UP001189624"/>
    </source>
</evidence>
<reference evidence="1" key="1">
    <citation type="submission" date="2023-10" db="EMBL/GenBank/DDBJ databases">
        <authorList>
            <person name="Domelevo Entfellner J.-B."/>
        </authorList>
    </citation>
    <scope>NUCLEOTIDE SEQUENCE</scope>
</reference>
<name>A0AA87B9V3_9FABA</name>
<keyword evidence="2" id="KW-1185">Reference proteome</keyword>
<gene>
    <name evidence="1" type="ORF">AYBTSS11_LOCUS29675</name>
</gene>
<dbReference type="EMBL" id="OY731407">
    <property type="protein sequence ID" value="CAJ1977509.1"/>
    <property type="molecule type" value="Genomic_DNA"/>
</dbReference>
<dbReference type="AlphaFoldDB" id="A0AA87B9V3"/>
<evidence type="ECO:0000313" key="1">
    <source>
        <dbReference type="EMBL" id="CAJ1977509.1"/>
    </source>
</evidence>
<sequence length="57" mass="6678">MVGLRAADRIGEYESIRSLGHNISYQYLQEDKEYTFVDLNCLVRNKLITLELIDKND</sequence>
<dbReference type="Gramene" id="rna-AYBTSS11_LOCUS29675">
    <property type="protein sequence ID" value="CAJ1977509.1"/>
    <property type="gene ID" value="gene-AYBTSS11_LOCUS29675"/>
</dbReference>